<feature type="transmembrane region" description="Helical" evidence="1">
    <location>
        <begin position="46"/>
        <end position="67"/>
    </location>
</feature>
<organism evidence="2 4">
    <name type="scientific">Acetivibrio saccincola</name>
    <dbReference type="NCBI Taxonomy" id="1677857"/>
    <lineage>
        <taxon>Bacteria</taxon>
        <taxon>Bacillati</taxon>
        <taxon>Bacillota</taxon>
        <taxon>Clostridia</taxon>
        <taxon>Eubacteriales</taxon>
        <taxon>Oscillospiraceae</taxon>
        <taxon>Acetivibrio</taxon>
    </lineage>
</organism>
<protein>
    <recommendedName>
        <fullName evidence="6">DUF4179 domain-containing protein</fullName>
    </recommendedName>
</protein>
<evidence type="ECO:0000313" key="4">
    <source>
        <dbReference type="Proteomes" id="UP000233534"/>
    </source>
</evidence>
<keyword evidence="4" id="KW-1185">Reference proteome</keyword>
<dbReference type="KEGG" id="hsc:HVS_00390"/>
<dbReference type="RefSeq" id="WP_101298509.1">
    <property type="nucleotide sequence ID" value="NZ_CP025197.1"/>
</dbReference>
<keyword evidence="1" id="KW-1133">Transmembrane helix</keyword>
<dbReference type="EMBL" id="CP025197">
    <property type="protein sequence ID" value="AUG56064.1"/>
    <property type="molecule type" value="Genomic_DNA"/>
</dbReference>
<name>A0A2K9E7Y7_9FIRM</name>
<reference evidence="2 4" key="1">
    <citation type="submission" date="2017-12" db="EMBL/GenBank/DDBJ databases">
        <title>Complete genome sequence of Herbivorax saccincola GGR1, a novel Cellulosome-producing hydrolytic bacterium in a thermophilic biogas plant, established by Illumina and Nanopore MinION sequencing.</title>
        <authorList>
            <person name="Pechtl A."/>
            <person name="Ruckert C."/>
            <person name="Koeck D.E."/>
            <person name="Maus I."/>
            <person name="Winkler A."/>
            <person name="Kalinowski J."/>
            <person name="Puhler A."/>
            <person name="Schwarz W.W."/>
            <person name="Zverlov V.V."/>
            <person name="Schluter A."/>
            <person name="Liebl W."/>
        </authorList>
    </citation>
    <scope>NUCLEOTIDE SEQUENCE [LARGE SCALE GENOMIC DNA]</scope>
    <source>
        <strain evidence="2">GGR1</strain>
        <strain evidence="4">SR1</strain>
    </source>
</reference>
<dbReference type="AlphaFoldDB" id="A0A2K9E7Y7"/>
<evidence type="ECO:0000256" key="1">
    <source>
        <dbReference type="SAM" id="Phobius"/>
    </source>
</evidence>
<dbReference type="Proteomes" id="UP000239720">
    <property type="component" value="Unassembled WGS sequence"/>
</dbReference>
<reference evidence="3 5" key="2">
    <citation type="journal article" date="2018" name="Syst. Appl. Microbiol.">
        <title>Characterization and high-quality draft genome sequence of Herbivorax saccincola A7, an anaerobic, alkaliphilic, thermophilic, cellulolytic, and xylanolytic bacterium.</title>
        <authorList>
            <person name="Aikawa S."/>
            <person name="Baramee S."/>
            <person name="Sermsathanaswadi J."/>
            <person name="Thianheng P."/>
            <person name="Tachaapaikoon C."/>
            <person name="Shikata A."/>
            <person name="Waeonukul R."/>
            <person name="Pason P."/>
            <person name="Ratanakhanokchai K."/>
            <person name="Kosugi A."/>
        </authorList>
    </citation>
    <scope>NUCLEOTIDE SEQUENCE [LARGE SCALE GENOMIC DNA]</scope>
    <source>
        <strain evidence="3 5">A7</strain>
    </source>
</reference>
<dbReference type="EMBL" id="NEMB01000003">
    <property type="protein sequence ID" value="PQQ65750.1"/>
    <property type="molecule type" value="Genomic_DNA"/>
</dbReference>
<keyword evidence="1" id="KW-0472">Membrane</keyword>
<sequence length="385" mass="43469">MKDRYVKEEYNETVMSDELKMRILKTCENLESLDERDSIKVSNKKGLLIAVATMAAVLMFTLGVSAAKDWEYLEVFRKIFGDSVDNVADIYSYPEVDVMVNTFEDLEIEVKGVVATKNSLYVLFDFVALDGTIFDTTDIHEGSIYVTSLGNEVNLHNPNRYSNHFFDFNIESKDRIKLNEMAGHGINGFVLFDGGASVLDIYDGNDFDNRMSIAYCETLNICDYPGSVVVLSINSISKDGKIIKEGVWKAKFTVPEQELKVINLDVNKKTKMLRNMVFDYTSGDEYIYDEVEINNVTIDALSFQFTFTAHRGYLTTHTFHVWLEMKDGSIVGYPDIYESAYKGAMQGCGTQRGKSGVVKIILNEPINPDDIKAIHMGTDLVIELD</sequence>
<keyword evidence="1" id="KW-0812">Transmembrane</keyword>
<proteinExistence type="predicted"/>
<evidence type="ECO:0000313" key="3">
    <source>
        <dbReference type="EMBL" id="PQQ65750.1"/>
    </source>
</evidence>
<dbReference type="Proteomes" id="UP000233534">
    <property type="component" value="Chromosome"/>
</dbReference>
<gene>
    <name evidence="3" type="ORF">B9R14_02515</name>
    <name evidence="2" type="ORF">HVS_00390</name>
</gene>
<evidence type="ECO:0008006" key="6">
    <source>
        <dbReference type="Google" id="ProtNLM"/>
    </source>
</evidence>
<evidence type="ECO:0000313" key="2">
    <source>
        <dbReference type="EMBL" id="AUG56064.1"/>
    </source>
</evidence>
<evidence type="ECO:0000313" key="5">
    <source>
        <dbReference type="Proteomes" id="UP000239720"/>
    </source>
</evidence>
<accession>A0A2K9E7Y7</accession>